<evidence type="ECO:0000313" key="9">
    <source>
        <dbReference type="Proteomes" id="UP001168694"/>
    </source>
</evidence>
<feature type="transmembrane region" description="Helical" evidence="6">
    <location>
        <begin position="32"/>
        <end position="53"/>
    </location>
</feature>
<dbReference type="PANTHER" id="PTHR32322">
    <property type="entry name" value="INNER MEMBRANE TRANSPORTER"/>
    <property type="match status" value="1"/>
</dbReference>
<comment type="caution">
    <text evidence="8">The sequence shown here is derived from an EMBL/GenBank/DDBJ whole genome shotgun (WGS) entry which is preliminary data.</text>
</comment>
<dbReference type="RefSeq" id="WP_290401521.1">
    <property type="nucleotide sequence ID" value="NZ_JAUHLN010000005.1"/>
</dbReference>
<keyword evidence="5 6" id="KW-0472">Membrane</keyword>
<dbReference type="EMBL" id="JAUHLN010000005">
    <property type="protein sequence ID" value="MDN4075415.1"/>
    <property type="molecule type" value="Genomic_DNA"/>
</dbReference>
<gene>
    <name evidence="8" type="ORF">QYF49_20865</name>
</gene>
<dbReference type="Pfam" id="PF00892">
    <property type="entry name" value="EamA"/>
    <property type="match status" value="2"/>
</dbReference>
<evidence type="ECO:0000256" key="1">
    <source>
        <dbReference type="ARBA" id="ARBA00004127"/>
    </source>
</evidence>
<comment type="subcellular location">
    <subcellularLocation>
        <location evidence="1">Endomembrane system</location>
        <topology evidence="1">Multi-pass membrane protein</topology>
    </subcellularLocation>
</comment>
<accession>A0ABT8EBZ3</accession>
<feature type="transmembrane region" description="Helical" evidence="6">
    <location>
        <begin position="203"/>
        <end position="220"/>
    </location>
</feature>
<feature type="transmembrane region" description="Helical" evidence="6">
    <location>
        <begin position="173"/>
        <end position="191"/>
    </location>
</feature>
<feature type="domain" description="EamA" evidence="7">
    <location>
        <begin position="3"/>
        <end position="137"/>
    </location>
</feature>
<dbReference type="InterPro" id="IPR050638">
    <property type="entry name" value="AA-Vitamin_Transporters"/>
</dbReference>
<proteinExistence type="inferred from homology"/>
<feature type="transmembrane region" description="Helical" evidence="6">
    <location>
        <begin position="105"/>
        <end position="138"/>
    </location>
</feature>
<dbReference type="InterPro" id="IPR000620">
    <property type="entry name" value="EamA_dom"/>
</dbReference>
<protein>
    <submittedName>
        <fullName evidence="8">EamA family transporter</fullName>
    </submittedName>
</protein>
<dbReference type="PANTHER" id="PTHR32322:SF2">
    <property type="entry name" value="EAMA DOMAIN-CONTAINING PROTEIN"/>
    <property type="match status" value="1"/>
</dbReference>
<keyword evidence="9" id="KW-1185">Reference proteome</keyword>
<dbReference type="InterPro" id="IPR037185">
    <property type="entry name" value="EmrE-like"/>
</dbReference>
<keyword evidence="4 6" id="KW-1133">Transmembrane helix</keyword>
<sequence>MAESLALLAAFSFGCANVMVKKGTKPNSINNGTFLSILITFFLAGGIALGKGLLEGWVIFTAEGIWWFILAGILTAFIGRTHLFTSIQHLGSVRASAIKRLNPLFAVLIGIFFLHEALNTWIIIGIICIFGSSVVLMYESFIVARKNKKNVPASKQEKAGNGQFNKLKMIARFGYVYGVISAFAYAIGYVVRKEGLEEMPDPYMGTMIGALVGILVLLILSLFQKRYRQSIQSTFSSFQPWLFGAGIATSLGQILYFAALSQNGVSQVAVIASTDVIFTLFLSSMVFKTNEAITKKVIFASITAMVGAGLIASV</sequence>
<feature type="domain" description="EamA" evidence="7">
    <location>
        <begin position="173"/>
        <end position="311"/>
    </location>
</feature>
<dbReference type="Proteomes" id="UP001168694">
    <property type="component" value="Unassembled WGS sequence"/>
</dbReference>
<evidence type="ECO:0000256" key="3">
    <source>
        <dbReference type="ARBA" id="ARBA00022692"/>
    </source>
</evidence>
<evidence type="ECO:0000256" key="5">
    <source>
        <dbReference type="ARBA" id="ARBA00023136"/>
    </source>
</evidence>
<organism evidence="8 9">
    <name type="scientific">Fictibacillus terranigra</name>
    <dbReference type="NCBI Taxonomy" id="3058424"/>
    <lineage>
        <taxon>Bacteria</taxon>
        <taxon>Bacillati</taxon>
        <taxon>Bacillota</taxon>
        <taxon>Bacilli</taxon>
        <taxon>Bacillales</taxon>
        <taxon>Fictibacillaceae</taxon>
        <taxon>Fictibacillus</taxon>
    </lineage>
</organism>
<feature type="transmembrane region" description="Helical" evidence="6">
    <location>
        <begin position="241"/>
        <end position="259"/>
    </location>
</feature>
<evidence type="ECO:0000259" key="7">
    <source>
        <dbReference type="Pfam" id="PF00892"/>
    </source>
</evidence>
<evidence type="ECO:0000256" key="2">
    <source>
        <dbReference type="ARBA" id="ARBA00007362"/>
    </source>
</evidence>
<feature type="transmembrane region" description="Helical" evidence="6">
    <location>
        <begin position="265"/>
        <end position="285"/>
    </location>
</feature>
<evidence type="ECO:0000256" key="4">
    <source>
        <dbReference type="ARBA" id="ARBA00022989"/>
    </source>
</evidence>
<name>A0ABT8EBZ3_9BACL</name>
<evidence type="ECO:0000256" key="6">
    <source>
        <dbReference type="SAM" id="Phobius"/>
    </source>
</evidence>
<comment type="similarity">
    <text evidence="2">Belongs to the EamA transporter family.</text>
</comment>
<keyword evidence="3 6" id="KW-0812">Transmembrane</keyword>
<feature type="transmembrane region" description="Helical" evidence="6">
    <location>
        <begin position="65"/>
        <end position="85"/>
    </location>
</feature>
<dbReference type="SUPFAM" id="SSF103481">
    <property type="entry name" value="Multidrug resistance efflux transporter EmrE"/>
    <property type="match status" value="2"/>
</dbReference>
<evidence type="ECO:0000313" key="8">
    <source>
        <dbReference type="EMBL" id="MDN4075415.1"/>
    </source>
</evidence>
<reference evidence="8" key="1">
    <citation type="submission" date="2023-06" db="EMBL/GenBank/DDBJ databases">
        <title>Draft Genome Sequences of Representative Paenibacillus Polymyxa, Bacillus cereus, Fictibacillus sp., and Brevibacillus agri Strains Isolated from Amazonian Dark Earth.</title>
        <authorList>
            <person name="Pellegrinetti T.A."/>
            <person name="Cunha I.C.M."/>
            <person name="Chaves M.G."/>
            <person name="Freitas A.S."/>
            <person name="Silva A.V.R."/>
            <person name="Tsai S.M."/>
            <person name="Mendes L.W."/>
        </authorList>
    </citation>
    <scope>NUCLEOTIDE SEQUENCE</scope>
    <source>
        <strain evidence="8">CENA-BCM004</strain>
    </source>
</reference>